<gene>
    <name evidence="2" type="ORF">SAMN05421640_2474</name>
</gene>
<keyword evidence="1" id="KW-0472">Membrane</keyword>
<evidence type="ECO:0008006" key="4">
    <source>
        <dbReference type="Google" id="ProtNLM"/>
    </source>
</evidence>
<dbReference type="Proteomes" id="UP000198393">
    <property type="component" value="Unassembled WGS sequence"/>
</dbReference>
<organism evidence="2 3">
    <name type="scientific">Ekhidna lutea</name>
    <dbReference type="NCBI Taxonomy" id="447679"/>
    <lineage>
        <taxon>Bacteria</taxon>
        <taxon>Pseudomonadati</taxon>
        <taxon>Bacteroidota</taxon>
        <taxon>Cytophagia</taxon>
        <taxon>Cytophagales</taxon>
        <taxon>Reichenbachiellaceae</taxon>
        <taxon>Ekhidna</taxon>
    </lineage>
</organism>
<name>A0A239K874_EKHLU</name>
<keyword evidence="3" id="KW-1185">Reference proteome</keyword>
<keyword evidence="1" id="KW-1133">Transmembrane helix</keyword>
<dbReference type="AlphaFoldDB" id="A0A239K874"/>
<reference evidence="2 3" key="1">
    <citation type="submission" date="2017-06" db="EMBL/GenBank/DDBJ databases">
        <authorList>
            <person name="Kim H.J."/>
            <person name="Triplett B.A."/>
        </authorList>
    </citation>
    <scope>NUCLEOTIDE SEQUENCE [LARGE SCALE GENOMIC DNA]</scope>
    <source>
        <strain evidence="2 3">DSM 19307</strain>
    </source>
</reference>
<feature type="transmembrane region" description="Helical" evidence="1">
    <location>
        <begin position="12"/>
        <end position="36"/>
    </location>
</feature>
<evidence type="ECO:0000313" key="3">
    <source>
        <dbReference type="Proteomes" id="UP000198393"/>
    </source>
</evidence>
<sequence>MRFGMRKNKLLSFTIGELLIVMIITSIISISLYYSYLAVYRQFILFDQKQTMLNDLSGFHDQLSYDFNLSEKAIINGGILMLFFEEKEISYSINSNSIVRTQSSLKEEIKLDIHSRGYKFKGEAVNGSGLIDRLELKFDYLNHEYRWIILKEYDAHTLVDYHKSL</sequence>
<protein>
    <recommendedName>
        <fullName evidence="4">Prepilin-type N-terminal cleavage/methylation domain-containing protein</fullName>
    </recommendedName>
</protein>
<keyword evidence="1" id="KW-0812">Transmembrane</keyword>
<proteinExistence type="predicted"/>
<evidence type="ECO:0000256" key="1">
    <source>
        <dbReference type="SAM" id="Phobius"/>
    </source>
</evidence>
<evidence type="ECO:0000313" key="2">
    <source>
        <dbReference type="EMBL" id="SNT13958.1"/>
    </source>
</evidence>
<dbReference type="EMBL" id="FZPD01000004">
    <property type="protein sequence ID" value="SNT13958.1"/>
    <property type="molecule type" value="Genomic_DNA"/>
</dbReference>
<accession>A0A239K874</accession>